<dbReference type="InterPro" id="IPR015421">
    <property type="entry name" value="PyrdxlP-dep_Trfase_major"/>
</dbReference>
<gene>
    <name evidence="8" type="ORF">SAMN04488541_105511</name>
</gene>
<dbReference type="GO" id="GO:0006520">
    <property type="term" value="P:amino acid metabolic process"/>
    <property type="evidence" value="ECO:0007669"/>
    <property type="project" value="InterPro"/>
</dbReference>
<evidence type="ECO:0000256" key="7">
    <source>
        <dbReference type="RuleBase" id="RU000382"/>
    </source>
</evidence>
<sequence length="473" mass="53561">MTELLNAIYDANDFRNTGYALIDKLAMHLQKKTQRQVINFISPNELLAFWQNDWAEQPQEVMPFFEQIIQQSISLHHPQYMGHQVVPPAPLTALADLLAAFLNNGSAVYEMGQASSAIEKLVAEIFCKAIGYSQEADGLLTSGGTLANLTALLCARQAKATEVWEEGNTKDLAIMVSEEAHYCVDRAARIMGLGTEGIIKVHVDEQFRMRTDLLASFYQEAEKKGKKVIAVVGSACSTSTGSYDDLEAIAQFCQKYDFWFHIDGAHGGAVIFTSKYKHLVKGMEKADSIAIDCHKMLMTPALTTALLFKNGGNSYQTFMQKAQYLWTDAEEREWYNYSKRTFECTKLMMSMKFYALIRTYGIQALEDFVTTLYDLGKTFAQIIQSNPHFELAIEPMANIVCFRLLKKGYSDEKLNQLNADIRREIVEKGEFYIVQTKLKDKLYLRTTLMNPFTTEVGLEKLLAYIEKIGNEYS</sequence>
<evidence type="ECO:0000313" key="8">
    <source>
        <dbReference type="EMBL" id="SFF55202.1"/>
    </source>
</evidence>
<protein>
    <submittedName>
        <fullName evidence="8">L-2,4-diaminobutyrate decarboxylase</fullName>
    </submittedName>
</protein>
<proteinExistence type="inferred from homology"/>
<evidence type="ECO:0000256" key="4">
    <source>
        <dbReference type="ARBA" id="ARBA00022898"/>
    </source>
</evidence>
<dbReference type="PANTHER" id="PTHR45677:SF8">
    <property type="entry name" value="CYSTEINE SULFINIC ACID DECARBOXYLASE"/>
    <property type="match status" value="1"/>
</dbReference>
<evidence type="ECO:0000256" key="5">
    <source>
        <dbReference type="ARBA" id="ARBA00023239"/>
    </source>
</evidence>
<dbReference type="InterPro" id="IPR015424">
    <property type="entry name" value="PyrdxlP-dep_Trfase"/>
</dbReference>
<dbReference type="AlphaFoldDB" id="A0A1I2JK26"/>
<dbReference type="GO" id="GO:0019752">
    <property type="term" value="P:carboxylic acid metabolic process"/>
    <property type="evidence" value="ECO:0007669"/>
    <property type="project" value="InterPro"/>
</dbReference>
<dbReference type="PRINTS" id="PR00800">
    <property type="entry name" value="YHDCRBOXLASE"/>
</dbReference>
<evidence type="ECO:0000313" key="9">
    <source>
        <dbReference type="Proteomes" id="UP000199513"/>
    </source>
</evidence>
<dbReference type="Pfam" id="PF00282">
    <property type="entry name" value="Pyridoxal_deC"/>
    <property type="match status" value="1"/>
</dbReference>
<dbReference type="Gene3D" id="3.90.1150.170">
    <property type="match status" value="1"/>
</dbReference>
<keyword evidence="9" id="KW-1185">Reference proteome</keyword>
<dbReference type="RefSeq" id="WP_091549272.1">
    <property type="nucleotide sequence ID" value="NZ_FONY01000055.1"/>
</dbReference>
<reference evidence="9" key="1">
    <citation type="submission" date="2016-10" db="EMBL/GenBank/DDBJ databases">
        <authorList>
            <person name="Varghese N."/>
            <person name="Submissions S."/>
        </authorList>
    </citation>
    <scope>NUCLEOTIDE SEQUENCE [LARGE SCALE GENOMIC DNA]</scope>
    <source>
        <strain>GEY</strain>
        <strain evidence="9">DSM 9560</strain>
    </source>
</reference>
<evidence type="ECO:0000256" key="2">
    <source>
        <dbReference type="ARBA" id="ARBA00009533"/>
    </source>
</evidence>
<dbReference type="OrthoDB" id="9803665at2"/>
<dbReference type="GO" id="GO:0005737">
    <property type="term" value="C:cytoplasm"/>
    <property type="evidence" value="ECO:0007669"/>
    <property type="project" value="TreeGrafter"/>
</dbReference>
<keyword evidence="3" id="KW-0210">Decarboxylase</keyword>
<evidence type="ECO:0000256" key="3">
    <source>
        <dbReference type="ARBA" id="ARBA00022793"/>
    </source>
</evidence>
<feature type="modified residue" description="N6-(pyridoxal phosphate)lysine" evidence="6">
    <location>
        <position position="295"/>
    </location>
</feature>
<dbReference type="PANTHER" id="PTHR45677">
    <property type="entry name" value="GLUTAMATE DECARBOXYLASE-RELATED"/>
    <property type="match status" value="1"/>
</dbReference>
<organism evidence="8 9">
    <name type="scientific">Thermoflexibacter ruber</name>
    <dbReference type="NCBI Taxonomy" id="1003"/>
    <lineage>
        <taxon>Bacteria</taxon>
        <taxon>Pseudomonadati</taxon>
        <taxon>Bacteroidota</taxon>
        <taxon>Cytophagia</taxon>
        <taxon>Cytophagales</taxon>
        <taxon>Thermoflexibacteraceae</taxon>
        <taxon>Thermoflexibacter</taxon>
    </lineage>
</organism>
<dbReference type="InterPro" id="IPR010977">
    <property type="entry name" value="Aromatic_deC"/>
</dbReference>
<evidence type="ECO:0000256" key="1">
    <source>
        <dbReference type="ARBA" id="ARBA00001933"/>
    </source>
</evidence>
<comment type="cofactor">
    <cofactor evidence="1 6 7">
        <name>pyridoxal 5'-phosphate</name>
        <dbReference type="ChEBI" id="CHEBI:597326"/>
    </cofactor>
</comment>
<dbReference type="Gene3D" id="3.40.640.10">
    <property type="entry name" value="Type I PLP-dependent aspartate aminotransferase-like (Major domain)"/>
    <property type="match status" value="1"/>
</dbReference>
<keyword evidence="4 6" id="KW-0663">Pyridoxal phosphate</keyword>
<dbReference type="STRING" id="1003.SAMN04488541_105511"/>
<accession>A0A1I2JK26</accession>
<dbReference type="InterPro" id="IPR002129">
    <property type="entry name" value="PyrdxlP-dep_de-COase"/>
</dbReference>
<dbReference type="SUPFAM" id="SSF53383">
    <property type="entry name" value="PLP-dependent transferases"/>
    <property type="match status" value="1"/>
</dbReference>
<evidence type="ECO:0000256" key="6">
    <source>
        <dbReference type="PIRSR" id="PIRSR602129-50"/>
    </source>
</evidence>
<name>A0A1I2JK26_9BACT</name>
<dbReference type="GO" id="GO:0030170">
    <property type="term" value="F:pyridoxal phosphate binding"/>
    <property type="evidence" value="ECO:0007669"/>
    <property type="project" value="InterPro"/>
</dbReference>
<dbReference type="GO" id="GO:0016831">
    <property type="term" value="F:carboxy-lyase activity"/>
    <property type="evidence" value="ECO:0007669"/>
    <property type="project" value="UniProtKB-KW"/>
</dbReference>
<keyword evidence="5 7" id="KW-0456">Lyase</keyword>
<dbReference type="Proteomes" id="UP000199513">
    <property type="component" value="Unassembled WGS sequence"/>
</dbReference>
<comment type="similarity">
    <text evidence="2 7">Belongs to the group II decarboxylase family.</text>
</comment>
<dbReference type="EMBL" id="FONY01000055">
    <property type="protein sequence ID" value="SFF55202.1"/>
    <property type="molecule type" value="Genomic_DNA"/>
</dbReference>